<dbReference type="PROSITE" id="PS51725">
    <property type="entry name" value="ABM"/>
    <property type="match status" value="1"/>
</dbReference>
<dbReference type="STRING" id="444597.BST26_04685"/>
<dbReference type="AlphaFoldDB" id="A0A1X0DJS1"/>
<dbReference type="InterPro" id="IPR050744">
    <property type="entry name" value="AI-2_Isomerase_LsrG"/>
</dbReference>
<dbReference type="RefSeq" id="WP_083029602.1">
    <property type="nucleotide sequence ID" value="NZ_AP022618.1"/>
</dbReference>
<evidence type="ECO:0000313" key="2">
    <source>
        <dbReference type="Proteomes" id="UP000192801"/>
    </source>
</evidence>
<keyword evidence="1" id="KW-0503">Monooxygenase</keyword>
<organism evidence="1 2">
    <name type="scientific">Mycolicibacterium insubricum</name>
    <dbReference type="NCBI Taxonomy" id="444597"/>
    <lineage>
        <taxon>Bacteria</taxon>
        <taxon>Bacillati</taxon>
        <taxon>Actinomycetota</taxon>
        <taxon>Actinomycetes</taxon>
        <taxon>Mycobacteriales</taxon>
        <taxon>Mycobacteriaceae</taxon>
        <taxon>Mycolicibacterium</taxon>
    </lineage>
</organism>
<dbReference type="OrthoDB" id="5241825at2"/>
<dbReference type="InterPro" id="IPR011008">
    <property type="entry name" value="Dimeric_a/b-barrel"/>
</dbReference>
<sequence length="104" mass="10824">MPVVIVATMTAQPEKVDEVRAACLAAVAEVHNEPGCQLYSVHQNDNTFVFVEQWVDEDAVKTHSSAPAIGTLFGAIGGLLEGAPDIKMLAPLGGGDPAKGLLRG</sequence>
<dbReference type="PANTHER" id="PTHR33336:SF15">
    <property type="entry name" value="ABM DOMAIN-CONTAINING PROTEIN"/>
    <property type="match status" value="1"/>
</dbReference>
<dbReference type="Gene3D" id="3.30.70.100">
    <property type="match status" value="1"/>
</dbReference>
<dbReference type="SUPFAM" id="SSF54909">
    <property type="entry name" value="Dimeric alpha+beta barrel"/>
    <property type="match status" value="1"/>
</dbReference>
<dbReference type="Proteomes" id="UP000192801">
    <property type="component" value="Unassembled WGS sequence"/>
</dbReference>
<gene>
    <name evidence="1" type="ORF">BST26_04685</name>
</gene>
<dbReference type="PANTHER" id="PTHR33336">
    <property type="entry name" value="QUINOL MONOOXYGENASE YGIN-RELATED"/>
    <property type="match status" value="1"/>
</dbReference>
<comment type="caution">
    <text evidence="1">The sequence shown here is derived from an EMBL/GenBank/DDBJ whole genome shotgun (WGS) entry which is preliminary data.</text>
</comment>
<name>A0A1X0DJS1_9MYCO</name>
<keyword evidence="1" id="KW-0560">Oxidoreductase</keyword>
<dbReference type="EMBL" id="MVHS01000007">
    <property type="protein sequence ID" value="ORA72557.1"/>
    <property type="molecule type" value="Genomic_DNA"/>
</dbReference>
<dbReference type="GO" id="GO:0004497">
    <property type="term" value="F:monooxygenase activity"/>
    <property type="evidence" value="ECO:0007669"/>
    <property type="project" value="UniProtKB-KW"/>
</dbReference>
<accession>A0A1X0DJS1</accession>
<evidence type="ECO:0000313" key="1">
    <source>
        <dbReference type="EMBL" id="ORA72557.1"/>
    </source>
</evidence>
<proteinExistence type="predicted"/>
<dbReference type="InterPro" id="IPR007138">
    <property type="entry name" value="ABM_dom"/>
</dbReference>
<dbReference type="Pfam" id="PF03992">
    <property type="entry name" value="ABM"/>
    <property type="match status" value="1"/>
</dbReference>
<reference evidence="1 2" key="1">
    <citation type="submission" date="2016-12" db="EMBL/GenBank/DDBJ databases">
        <title>The new phylogeny of genus Mycobacterium.</title>
        <authorList>
            <person name="Tortoli E."/>
            <person name="Trovato A."/>
            <person name="Cirillo D.M."/>
        </authorList>
    </citation>
    <scope>NUCLEOTIDE SEQUENCE [LARGE SCALE GENOMIC DNA]</scope>
    <source>
        <strain evidence="1 2">DSM 45130</strain>
    </source>
</reference>
<keyword evidence="2" id="KW-1185">Reference proteome</keyword>
<protein>
    <submittedName>
        <fullName evidence="1">Antibiotic biosynthesis monooxygenase</fullName>
    </submittedName>
</protein>